<evidence type="ECO:0000313" key="4">
    <source>
        <dbReference type="Proteomes" id="UP000326831"/>
    </source>
</evidence>
<organism evidence="3 4">
    <name type="scientific">Streptomyces subrutilus</name>
    <dbReference type="NCBI Taxonomy" id="36818"/>
    <lineage>
        <taxon>Bacteria</taxon>
        <taxon>Bacillati</taxon>
        <taxon>Actinomycetota</taxon>
        <taxon>Actinomycetes</taxon>
        <taxon>Kitasatosporales</taxon>
        <taxon>Streptomycetaceae</taxon>
        <taxon>Streptomyces</taxon>
    </lineage>
</organism>
<gene>
    <name evidence="3" type="ORF">CP968_12580</name>
    <name evidence="2" type="ORF">GCM10010371_41100</name>
</gene>
<evidence type="ECO:0008006" key="5">
    <source>
        <dbReference type="Google" id="ProtNLM"/>
    </source>
</evidence>
<accession>A0A5P2UL17</accession>
<dbReference type="RefSeq" id="WP_150518093.1">
    <property type="nucleotide sequence ID" value="NZ_BMVX01000015.1"/>
</dbReference>
<dbReference type="AlphaFoldDB" id="A0A5P2UL17"/>
<feature type="chain" id="PRO_5044622783" description="Lipoprotein" evidence="1">
    <location>
        <begin position="26"/>
        <end position="209"/>
    </location>
</feature>
<name>A0A5P2UL17_9ACTN</name>
<proteinExistence type="predicted"/>
<evidence type="ECO:0000313" key="2">
    <source>
        <dbReference type="EMBL" id="GGZ77137.1"/>
    </source>
</evidence>
<dbReference type="Proteomes" id="UP000634660">
    <property type="component" value="Unassembled WGS sequence"/>
</dbReference>
<keyword evidence="1" id="KW-0732">Signal</keyword>
<sequence length="209" mass="22550">MKRTRIAALALAAATAALAPALGQAATAAEGGGAFLQDPAGGDKTMKSMWTKDDMHKVEAQFRFHPGIRYETVTRPGPPAAPEFEREAPDPNTLAWEPSYEFAWSVSDSTLVKKAITTKEGTHPIVVHAVLRTPKGAKAAEVHRELTGKPATGREKIAGGKRIACDTGEYTVEWSVTRTHYGTLKGSLRWNSSCEQHRTAFSVDHGKQG</sequence>
<reference evidence="2" key="3">
    <citation type="submission" date="2020-09" db="EMBL/GenBank/DDBJ databases">
        <authorList>
            <person name="Sun Q."/>
            <person name="Ohkuma M."/>
        </authorList>
    </citation>
    <scope>NUCLEOTIDE SEQUENCE</scope>
    <source>
        <strain evidence="2">JCM 4834</strain>
    </source>
</reference>
<reference evidence="3 4" key="2">
    <citation type="submission" date="2017-09" db="EMBL/GenBank/DDBJ databases">
        <authorList>
            <person name="Lee N."/>
            <person name="Cho B.-K."/>
        </authorList>
    </citation>
    <scope>NUCLEOTIDE SEQUENCE [LARGE SCALE GENOMIC DNA]</scope>
    <source>
        <strain evidence="3 4">ATCC 27467</strain>
    </source>
</reference>
<feature type="signal peptide" evidence="1">
    <location>
        <begin position="1"/>
        <end position="25"/>
    </location>
</feature>
<dbReference type="EMBL" id="CP023701">
    <property type="protein sequence ID" value="QEU79025.1"/>
    <property type="molecule type" value="Genomic_DNA"/>
</dbReference>
<keyword evidence="4" id="KW-1185">Reference proteome</keyword>
<protein>
    <recommendedName>
        <fullName evidence="5">Lipoprotein</fullName>
    </recommendedName>
</protein>
<evidence type="ECO:0000313" key="3">
    <source>
        <dbReference type="EMBL" id="QEU79025.1"/>
    </source>
</evidence>
<dbReference type="OrthoDB" id="4148014at2"/>
<evidence type="ECO:0000256" key="1">
    <source>
        <dbReference type="SAM" id="SignalP"/>
    </source>
</evidence>
<dbReference type="Proteomes" id="UP000326831">
    <property type="component" value="Chromosome"/>
</dbReference>
<dbReference type="KEGG" id="ssub:CP968_12580"/>
<dbReference type="EMBL" id="BMVX01000015">
    <property type="protein sequence ID" value="GGZ77137.1"/>
    <property type="molecule type" value="Genomic_DNA"/>
</dbReference>
<reference evidence="2" key="1">
    <citation type="journal article" date="2014" name="Int. J. Syst. Evol. Microbiol.">
        <title>Complete genome sequence of Corynebacterium casei LMG S-19264T (=DSM 44701T), isolated from a smear-ripened cheese.</title>
        <authorList>
            <consortium name="US DOE Joint Genome Institute (JGI-PGF)"/>
            <person name="Walter F."/>
            <person name="Albersmeier A."/>
            <person name="Kalinowski J."/>
            <person name="Ruckert C."/>
        </authorList>
    </citation>
    <scope>NUCLEOTIDE SEQUENCE</scope>
    <source>
        <strain evidence="2">JCM 4834</strain>
    </source>
</reference>